<dbReference type="Proteomes" id="UP000799753">
    <property type="component" value="Unassembled WGS sequence"/>
</dbReference>
<organism evidence="1 2">
    <name type="scientific">Massarina eburnea CBS 473.64</name>
    <dbReference type="NCBI Taxonomy" id="1395130"/>
    <lineage>
        <taxon>Eukaryota</taxon>
        <taxon>Fungi</taxon>
        <taxon>Dikarya</taxon>
        <taxon>Ascomycota</taxon>
        <taxon>Pezizomycotina</taxon>
        <taxon>Dothideomycetes</taxon>
        <taxon>Pleosporomycetidae</taxon>
        <taxon>Pleosporales</taxon>
        <taxon>Massarineae</taxon>
        <taxon>Massarinaceae</taxon>
        <taxon>Massarina</taxon>
    </lineage>
</organism>
<keyword evidence="2" id="KW-1185">Reference proteome</keyword>
<proteinExistence type="predicted"/>
<name>A0A6A6RK19_9PLEO</name>
<reference evidence="1" key="1">
    <citation type="journal article" date="2020" name="Stud. Mycol.">
        <title>101 Dothideomycetes genomes: a test case for predicting lifestyles and emergence of pathogens.</title>
        <authorList>
            <person name="Haridas S."/>
            <person name="Albert R."/>
            <person name="Binder M."/>
            <person name="Bloem J."/>
            <person name="Labutti K."/>
            <person name="Salamov A."/>
            <person name="Andreopoulos B."/>
            <person name="Baker S."/>
            <person name="Barry K."/>
            <person name="Bills G."/>
            <person name="Bluhm B."/>
            <person name="Cannon C."/>
            <person name="Castanera R."/>
            <person name="Culley D."/>
            <person name="Daum C."/>
            <person name="Ezra D."/>
            <person name="Gonzalez J."/>
            <person name="Henrissat B."/>
            <person name="Kuo A."/>
            <person name="Liang C."/>
            <person name="Lipzen A."/>
            <person name="Lutzoni F."/>
            <person name="Magnuson J."/>
            <person name="Mondo S."/>
            <person name="Nolan M."/>
            <person name="Ohm R."/>
            <person name="Pangilinan J."/>
            <person name="Park H.-J."/>
            <person name="Ramirez L."/>
            <person name="Alfaro M."/>
            <person name="Sun H."/>
            <person name="Tritt A."/>
            <person name="Yoshinaga Y."/>
            <person name="Zwiers L.-H."/>
            <person name="Turgeon B."/>
            <person name="Goodwin S."/>
            <person name="Spatafora J."/>
            <person name="Crous P."/>
            <person name="Grigoriev I."/>
        </authorList>
    </citation>
    <scope>NUCLEOTIDE SEQUENCE</scope>
    <source>
        <strain evidence="1">CBS 473.64</strain>
    </source>
</reference>
<protein>
    <submittedName>
        <fullName evidence="1">Uncharacterized protein</fullName>
    </submittedName>
</protein>
<evidence type="ECO:0000313" key="2">
    <source>
        <dbReference type="Proteomes" id="UP000799753"/>
    </source>
</evidence>
<evidence type="ECO:0000313" key="1">
    <source>
        <dbReference type="EMBL" id="KAF2635700.1"/>
    </source>
</evidence>
<dbReference type="AlphaFoldDB" id="A0A6A6RK19"/>
<gene>
    <name evidence="1" type="ORF">P280DRAFT_169394</name>
</gene>
<dbReference type="EMBL" id="MU006804">
    <property type="protein sequence ID" value="KAF2635700.1"/>
    <property type="molecule type" value="Genomic_DNA"/>
</dbReference>
<accession>A0A6A6RK19</accession>
<sequence length="129" mass="14145">MEKWKGGFGREARYGEEQEPIGMSFLQQTRSMRDVAPSGVHTLLGQTFMHRMIARSTIAPASGKLSIFIDPAARVRTLDAPRHGYSMSNKSYCGISCGRAAIWWSMNGLPPPPVALSVLAEKTADFSTL</sequence>